<dbReference type="PANTHER" id="PTHR33885">
    <property type="entry name" value="PHAGE SHOCK PROTEIN C"/>
    <property type="match status" value="1"/>
</dbReference>
<sequence length="399" mass="45458">MKEERKRILKMVEEGKLKVDDALALLEELEKAQQTMEQKQEQIIHELSTAVNFEEAKKEDPLNGKFQSTKEKIFEFVDSALKKIKDFDLDLNFGQSVEISHIFHHGDVYLKEMDIDVANGSLRIAAWDQNDVRIECQAKVYRVDTPEQARQNFLKDVIFAIEGQKLRFMTQQKWMKVDAVIYVPKSQYDRVRVRMFNGSISGEELNVGDFRVKTANGKIDLERLSGIRAEIETANGHIKIKSSLFDDLEAETINGAIKLDGDFKKIETQTFNGNVTYNLNGNRCELISAKATTGSIDLFVPEGIPVNGELKTNLGGFNVKLEGIQILEEKSEMIQKLLRFQSVNHPERMLKVFVDTKTGSITIHKSDGVSLLNRRREYEMANRSFDQCCIVYGACGLFS</sequence>
<dbReference type="Gene3D" id="2.160.20.120">
    <property type="match status" value="1"/>
</dbReference>
<accession>A0ABT0WIC2</accession>
<organism evidence="4 5">
    <name type="scientific">Neobacillus pocheonensis</name>
    <dbReference type="NCBI Taxonomy" id="363869"/>
    <lineage>
        <taxon>Bacteria</taxon>
        <taxon>Bacillati</taxon>
        <taxon>Bacillota</taxon>
        <taxon>Bacilli</taxon>
        <taxon>Bacillales</taxon>
        <taxon>Bacillaceae</taxon>
        <taxon>Neobacillus</taxon>
    </lineage>
</organism>
<dbReference type="InterPro" id="IPR052027">
    <property type="entry name" value="PspC"/>
</dbReference>
<keyword evidence="1" id="KW-0175">Coiled coil</keyword>
<evidence type="ECO:0000259" key="2">
    <source>
        <dbReference type="Pfam" id="PF13349"/>
    </source>
</evidence>
<feature type="domain" description="YvlB/LiaX N-terminal" evidence="3">
    <location>
        <begin position="3"/>
        <end position="32"/>
    </location>
</feature>
<comment type="caution">
    <text evidence="4">The sequence shown here is derived from an EMBL/GenBank/DDBJ whole genome shotgun (WGS) entry which is preliminary data.</text>
</comment>
<dbReference type="PIRSF" id="PIRSF012569">
    <property type="entry name" value="UCP012569"/>
    <property type="match status" value="1"/>
</dbReference>
<evidence type="ECO:0000313" key="4">
    <source>
        <dbReference type="EMBL" id="MCM2536072.1"/>
    </source>
</evidence>
<dbReference type="Pfam" id="PF13349">
    <property type="entry name" value="DUF4097"/>
    <property type="match status" value="1"/>
</dbReference>
<dbReference type="Pfam" id="PF22746">
    <property type="entry name" value="SHOCT-like_DUF2089-C"/>
    <property type="match status" value="1"/>
</dbReference>
<proteinExistence type="predicted"/>
<evidence type="ECO:0000256" key="1">
    <source>
        <dbReference type="SAM" id="Coils"/>
    </source>
</evidence>
<dbReference type="EMBL" id="JAMQCR010000003">
    <property type="protein sequence ID" value="MCM2536072.1"/>
    <property type="molecule type" value="Genomic_DNA"/>
</dbReference>
<dbReference type="InterPro" id="IPR053959">
    <property type="entry name" value="YvlB/LiaX_N"/>
</dbReference>
<dbReference type="Proteomes" id="UP001523262">
    <property type="component" value="Unassembled WGS sequence"/>
</dbReference>
<dbReference type="InterPro" id="IPR025164">
    <property type="entry name" value="Toastrack_DUF4097"/>
</dbReference>
<keyword evidence="5" id="KW-1185">Reference proteome</keyword>
<evidence type="ECO:0000259" key="3">
    <source>
        <dbReference type="Pfam" id="PF22746"/>
    </source>
</evidence>
<name>A0ABT0WIC2_9BACI</name>
<dbReference type="InterPro" id="IPR016599">
    <property type="entry name" value="UCP012569"/>
</dbReference>
<gene>
    <name evidence="4" type="ORF">NDK43_32005</name>
</gene>
<dbReference type="PANTHER" id="PTHR33885:SF4">
    <property type="entry name" value="LMO2487 PROTEIN"/>
    <property type="match status" value="1"/>
</dbReference>
<evidence type="ECO:0000313" key="5">
    <source>
        <dbReference type="Proteomes" id="UP001523262"/>
    </source>
</evidence>
<protein>
    <submittedName>
        <fullName evidence="4">DUF4097 family beta strand repeat-containing protein</fullName>
    </submittedName>
</protein>
<feature type="domain" description="DUF4097" evidence="2">
    <location>
        <begin position="111"/>
        <end position="328"/>
    </location>
</feature>
<feature type="coiled-coil region" evidence="1">
    <location>
        <begin position="12"/>
        <end position="49"/>
    </location>
</feature>
<reference evidence="4 5" key="1">
    <citation type="submission" date="2022-06" db="EMBL/GenBank/DDBJ databases">
        <authorList>
            <person name="Jeon C.O."/>
        </authorList>
    </citation>
    <scope>NUCLEOTIDE SEQUENCE [LARGE SCALE GENOMIC DNA]</scope>
    <source>
        <strain evidence="4 5">KCTC 13943</strain>
    </source>
</reference>